<evidence type="ECO:0000313" key="7">
    <source>
        <dbReference type="EMBL" id="ADV64381.1"/>
    </source>
</evidence>
<dbReference type="SMR" id="E8RAH1"/>
<dbReference type="HAMAP" id="MF_01419">
    <property type="entry name" value="GPH_hydrolase_arch"/>
    <property type="match status" value="1"/>
</dbReference>
<dbReference type="Pfam" id="PF08282">
    <property type="entry name" value="Hydrolase_3"/>
    <property type="match status" value="2"/>
</dbReference>
<feature type="active site" description="Nucleophile" evidence="5">
    <location>
        <position position="9"/>
    </location>
</feature>
<evidence type="ECO:0000256" key="3">
    <source>
        <dbReference type="ARBA" id="ARBA00022842"/>
    </source>
</evidence>
<feature type="binding site" evidence="5">
    <location>
        <position position="187"/>
    </location>
    <ligand>
        <name>Mg(2+)</name>
        <dbReference type="ChEBI" id="CHEBI:18420"/>
    </ligand>
</feature>
<dbReference type="InterPro" id="IPR006382">
    <property type="entry name" value="PGPase"/>
</dbReference>
<dbReference type="GeneID" id="10152743"/>
<dbReference type="eggNOG" id="arCOG01213">
    <property type="taxonomic scope" value="Archaea"/>
</dbReference>
<dbReference type="InterPro" id="IPR006379">
    <property type="entry name" value="HAD-SF_hydro_IIB"/>
</dbReference>
<dbReference type="NCBIfam" id="TIGR01484">
    <property type="entry name" value="HAD-SF-IIB"/>
    <property type="match status" value="1"/>
</dbReference>
<feature type="binding site" evidence="5">
    <location>
        <position position="11"/>
    </location>
    <ligand>
        <name>Mg(2+)</name>
        <dbReference type="ChEBI" id="CHEBI:18420"/>
    </ligand>
</feature>
<dbReference type="STRING" id="765177.Desmu_0062"/>
<keyword evidence="1 5" id="KW-0479">Metal-binding</keyword>
<protein>
    <recommendedName>
        <fullName evidence="5 6">Phosphoglycolate phosphatase</fullName>
        <shortName evidence="5">PGP</shortName>
        <shortName evidence="5">PGPase</shortName>
        <ecNumber evidence="5 6">3.1.3.18</ecNumber>
    </recommendedName>
</protein>
<evidence type="ECO:0000256" key="4">
    <source>
        <dbReference type="ARBA" id="ARBA00023277"/>
    </source>
</evidence>
<proteinExistence type="inferred from homology"/>
<reference evidence="8" key="1">
    <citation type="submission" date="2010-11" db="EMBL/GenBank/DDBJ databases">
        <title>The complete genome of Desulfurococcus mucosus DSM 2162.</title>
        <authorList>
            <consortium name="US DOE Joint Genome Institute (JGI-PGF)"/>
            <person name="Lucas S."/>
            <person name="Copeland A."/>
            <person name="Lapidus A."/>
            <person name="Bruce D."/>
            <person name="Goodwin L."/>
            <person name="Pitluck S."/>
            <person name="Kyrpides N."/>
            <person name="Mavromatis K."/>
            <person name="Pagani I."/>
            <person name="Ivanova N."/>
            <person name="Ovchinnikova G."/>
            <person name="Chertkov O."/>
            <person name="Held B."/>
            <person name="Brettin T."/>
            <person name="Detter J.C."/>
            <person name="Tapia R."/>
            <person name="Han C."/>
            <person name="Land M."/>
            <person name="Hauser L."/>
            <person name="Markowitz V."/>
            <person name="Cheng J.-F."/>
            <person name="Hugenholtz P."/>
            <person name="Woyke T."/>
            <person name="Wu D."/>
            <person name="Wirth R."/>
            <person name="Bilek Y."/>
            <person name="Hader T."/>
            <person name="Klenk H.-P."/>
            <person name="Eisen J.A."/>
        </authorList>
    </citation>
    <scope>NUCLEOTIDE SEQUENCE [LARGE SCALE GENOMIC DNA]</scope>
    <source>
        <strain evidence="8">ATCC 35584 / DSM 2162 / JCM 9187 / O7/1</strain>
    </source>
</reference>
<dbReference type="HOGENOM" id="CLU_044146_2_0_2"/>
<sequence length="240" mass="26537">MAVKIVFTDIDGTLTVNRESYRLAVEAVEALRMLVDKGVIVSLVSSNALPVVVALSRYIGLNGPVVGESGALVYHDEWGLVELAGESARQVYMDLLGNYREYVEDSWQNKFRLYEYALKLRREHRGRAREVVDELRRYVESKYKGFTVDYSGYAIHVHAKGVGKGVAVDYILRRLGLSGGEALGIGDSYMDVDFIARLGYRAAVGGADEELVRVCNIVAEAPSGLGVAEVVHRILGERHE</sequence>
<dbReference type="GO" id="GO:0000287">
    <property type="term" value="F:magnesium ion binding"/>
    <property type="evidence" value="ECO:0007669"/>
    <property type="project" value="InterPro"/>
</dbReference>
<dbReference type="Gene3D" id="3.90.1070.10">
    <property type="match status" value="1"/>
</dbReference>
<dbReference type="EC" id="3.1.3.18" evidence="5 6"/>
<dbReference type="Proteomes" id="UP000001068">
    <property type="component" value="Chromosome"/>
</dbReference>
<keyword evidence="3 5" id="KW-0460">Magnesium</keyword>
<accession>E8RAH1</accession>
<feature type="binding site" evidence="5">
    <location>
        <position position="164"/>
    </location>
    <ligand>
        <name>substrate</name>
    </ligand>
</feature>
<feature type="binding site" evidence="5">
    <location>
        <position position="9"/>
    </location>
    <ligand>
        <name>Mg(2+)</name>
        <dbReference type="ChEBI" id="CHEBI:18420"/>
    </ligand>
</feature>
<dbReference type="SUPFAM" id="SSF56784">
    <property type="entry name" value="HAD-like"/>
    <property type="match status" value="1"/>
</dbReference>
<gene>
    <name evidence="7" type="ordered locus">Desmu_0062</name>
</gene>
<evidence type="ECO:0000256" key="2">
    <source>
        <dbReference type="ARBA" id="ARBA00022801"/>
    </source>
</evidence>
<evidence type="ECO:0000256" key="5">
    <source>
        <dbReference type="HAMAP-Rule" id="MF_01419"/>
    </source>
</evidence>
<dbReference type="PANTHER" id="PTHR10000:SF8">
    <property type="entry name" value="HAD SUPERFAMILY HYDROLASE-LIKE, TYPE 3"/>
    <property type="match status" value="1"/>
</dbReference>
<dbReference type="AlphaFoldDB" id="E8RAH1"/>
<dbReference type="GO" id="GO:0008967">
    <property type="term" value="F:phosphoglycolate phosphatase activity"/>
    <property type="evidence" value="ECO:0007669"/>
    <property type="project" value="UniProtKB-UniRule"/>
</dbReference>
<dbReference type="GO" id="GO:0005829">
    <property type="term" value="C:cytosol"/>
    <property type="evidence" value="ECO:0007669"/>
    <property type="project" value="TreeGrafter"/>
</dbReference>
<dbReference type="RefSeq" id="WP_013561603.1">
    <property type="nucleotide sequence ID" value="NC_014961.1"/>
</dbReference>
<dbReference type="PANTHER" id="PTHR10000">
    <property type="entry name" value="PHOSPHOSERINE PHOSPHATASE"/>
    <property type="match status" value="1"/>
</dbReference>
<dbReference type="EMBL" id="CP002363">
    <property type="protein sequence ID" value="ADV64381.1"/>
    <property type="molecule type" value="Genomic_DNA"/>
</dbReference>
<name>E8RAH1_DESM0</name>
<evidence type="ECO:0000256" key="1">
    <source>
        <dbReference type="ARBA" id="ARBA00022723"/>
    </source>
</evidence>
<dbReference type="KEGG" id="dmu:Desmu_0062"/>
<dbReference type="NCBIfam" id="TIGR01487">
    <property type="entry name" value="Pglycolate_arch"/>
    <property type="match status" value="1"/>
</dbReference>
<feature type="binding site" evidence="5">
    <location>
        <position position="191"/>
    </location>
    <ligand>
        <name>Mg(2+)</name>
        <dbReference type="ChEBI" id="CHEBI:18420"/>
    </ligand>
</feature>
<keyword evidence="2 5" id="KW-0378">Hydrolase</keyword>
<comment type="similarity">
    <text evidence="5">Belongs to the archaeal SPP-like hydrolase family.</text>
</comment>
<dbReference type="InterPro" id="IPR036412">
    <property type="entry name" value="HAD-like_sf"/>
</dbReference>
<dbReference type="Gene3D" id="3.40.50.1000">
    <property type="entry name" value="HAD superfamily/HAD-like"/>
    <property type="match status" value="1"/>
</dbReference>
<reference evidence="7 8" key="2">
    <citation type="journal article" date="2011" name="Stand. Genomic Sci.">
        <title>Complete genome sequence of Desulfurococcus mucosus type strain (O7/1).</title>
        <authorList>
            <person name="Wirth R."/>
            <person name="Chertkov O."/>
            <person name="Held B."/>
            <person name="Lapidus A."/>
            <person name="Nolan M."/>
            <person name="Lucas S."/>
            <person name="Hammon N."/>
            <person name="Deshpande S."/>
            <person name="Cheng J.F."/>
            <person name="Tapia R."/>
            <person name="Han C."/>
            <person name="Goodwin L."/>
            <person name="Pitluck S."/>
            <person name="Liolios K."/>
            <person name="Ioanna P."/>
            <person name="Ivanova N."/>
            <person name="Mavromatis K."/>
            <person name="Mikhailova N."/>
            <person name="Pati A."/>
            <person name="Chen A."/>
            <person name="Palaniappan K."/>
            <person name="Land M."/>
            <person name="Hauser L."/>
            <person name="Chang Y.J."/>
            <person name="Jeffries C.D."/>
            <person name="Bilek Y."/>
            <person name="Hader T."/>
            <person name="Rohde M."/>
            <person name="Spring S."/>
            <person name="Sikorski J."/>
            <person name="Goker M."/>
            <person name="Woyke T."/>
            <person name="Bristow J."/>
            <person name="Eisen J.A."/>
            <person name="Markowitz V."/>
            <person name="Hugenholtz P."/>
            <person name="Kyrpides N.C."/>
            <person name="Klenk H.P."/>
        </authorList>
    </citation>
    <scope>NUCLEOTIDE SEQUENCE [LARGE SCALE GENOMIC DNA]</scope>
    <source>
        <strain evidence="8">ATCC 35584 / DSM 2162 / JCM 9187 / O7/1</strain>
    </source>
</reference>
<keyword evidence="4 5" id="KW-0119">Carbohydrate metabolism</keyword>
<comment type="cofactor">
    <cofactor evidence="5">
        <name>Mg(2+)</name>
        <dbReference type="ChEBI" id="CHEBI:18420"/>
    </cofactor>
</comment>
<dbReference type="InterPro" id="IPR023214">
    <property type="entry name" value="HAD_sf"/>
</dbReference>
<keyword evidence="8" id="KW-1185">Reference proteome</keyword>
<evidence type="ECO:0000256" key="6">
    <source>
        <dbReference type="NCBIfam" id="TIGR01487"/>
    </source>
</evidence>
<comment type="catalytic activity">
    <reaction evidence="5">
        <text>2-phosphoglycolate + H2O = glycolate + phosphate</text>
        <dbReference type="Rhea" id="RHEA:14369"/>
        <dbReference type="ChEBI" id="CHEBI:15377"/>
        <dbReference type="ChEBI" id="CHEBI:29805"/>
        <dbReference type="ChEBI" id="CHEBI:43474"/>
        <dbReference type="ChEBI" id="CHEBI:58033"/>
        <dbReference type="EC" id="3.1.3.18"/>
    </reaction>
</comment>
<evidence type="ECO:0000313" key="8">
    <source>
        <dbReference type="Proteomes" id="UP000001068"/>
    </source>
</evidence>
<comment type="function">
    <text evidence="5">Catalyzes the dephosphorylation of 2-phosphoglycolate.</text>
</comment>
<organism evidence="7 8">
    <name type="scientific">Desulfurococcus mucosus (strain ATCC 35584 / DSM 2162 / JCM 9187 / O7/1)</name>
    <dbReference type="NCBI Taxonomy" id="765177"/>
    <lineage>
        <taxon>Archaea</taxon>
        <taxon>Thermoproteota</taxon>
        <taxon>Thermoprotei</taxon>
        <taxon>Desulfurococcales</taxon>
        <taxon>Desulfurococcaceae</taxon>
        <taxon>Desulfurococcus</taxon>
    </lineage>
</organism>